<evidence type="ECO:0000259" key="1">
    <source>
        <dbReference type="Pfam" id="PF14574"/>
    </source>
</evidence>
<organism evidence="3 4">
    <name type="scientific">Desulfopila aestuarii DSM 18488</name>
    <dbReference type="NCBI Taxonomy" id="1121416"/>
    <lineage>
        <taxon>Bacteria</taxon>
        <taxon>Pseudomonadati</taxon>
        <taxon>Thermodesulfobacteriota</taxon>
        <taxon>Desulfobulbia</taxon>
        <taxon>Desulfobulbales</taxon>
        <taxon>Desulfocapsaceae</taxon>
        <taxon>Desulfopila</taxon>
    </lineage>
</organism>
<evidence type="ECO:0008006" key="5">
    <source>
        <dbReference type="Google" id="ProtNLM"/>
    </source>
</evidence>
<dbReference type="InterPro" id="IPR042259">
    <property type="entry name" value="Raco-like_middle_sf"/>
</dbReference>
<dbReference type="InterPro" id="IPR041414">
    <property type="entry name" value="Raco-like_middle"/>
</dbReference>
<dbReference type="PANTHER" id="PTHR42895">
    <property type="entry name" value="IRON-SULFUR CLUSTER-BINDING PROTEIN-RELATED"/>
    <property type="match status" value="1"/>
</dbReference>
<name>A0A1M7YHJ8_9BACT</name>
<protein>
    <recommendedName>
        <fullName evidence="5">RACo C-terminal domain-containing protein</fullName>
    </recommendedName>
</protein>
<dbReference type="Proteomes" id="UP000184603">
    <property type="component" value="Unassembled WGS sequence"/>
</dbReference>
<dbReference type="AlphaFoldDB" id="A0A1M7YHJ8"/>
<accession>A0A1M7YHJ8</accession>
<dbReference type="InterPro" id="IPR027980">
    <property type="entry name" value="RACo_C"/>
</dbReference>
<dbReference type="PANTHER" id="PTHR42895:SF1">
    <property type="entry name" value="IRON-SULFUR CLUSTER PROTEIN"/>
    <property type="match status" value="1"/>
</dbReference>
<reference evidence="3 4" key="1">
    <citation type="submission" date="2016-12" db="EMBL/GenBank/DDBJ databases">
        <authorList>
            <person name="Song W.-J."/>
            <person name="Kurnit D.M."/>
        </authorList>
    </citation>
    <scope>NUCLEOTIDE SEQUENCE [LARGE SCALE GENOMIC DNA]</scope>
    <source>
        <strain evidence="3 4">DSM 18488</strain>
    </source>
</reference>
<dbReference type="EMBL" id="FRFE01000031">
    <property type="protein sequence ID" value="SHO52039.1"/>
    <property type="molecule type" value="Genomic_DNA"/>
</dbReference>
<dbReference type="STRING" id="1121416.SAMN02745220_04336"/>
<keyword evidence="4" id="KW-1185">Reference proteome</keyword>
<dbReference type="Gene3D" id="3.30.420.480">
    <property type="entry name" value="Domain of unknown function (DUF4445)"/>
    <property type="match status" value="1"/>
</dbReference>
<feature type="domain" description="RACo C-terminal" evidence="1">
    <location>
        <begin position="79"/>
        <end position="337"/>
    </location>
</feature>
<evidence type="ECO:0000313" key="4">
    <source>
        <dbReference type="Proteomes" id="UP000184603"/>
    </source>
</evidence>
<proteinExistence type="predicted"/>
<dbReference type="Pfam" id="PF14574">
    <property type="entry name" value="RACo_C_ter"/>
    <property type="match status" value="1"/>
</dbReference>
<evidence type="ECO:0000313" key="3">
    <source>
        <dbReference type="EMBL" id="SHO52039.1"/>
    </source>
</evidence>
<sequence length="344" mass="37028">MVVVGNPTMIHILIGENPSPLGRYPYIPAFHEAKILSAADIGFSLDRVVLQTFPQISGFIGGDILSAALAVDMEHQPEGTLLIDLGTNGELLFKDKKTLFAASCATGPAFEGATLSCGIQAIPGAINKASIINDVDFPEYTTVNFSGSKNIKPCGVCGTGVISSVAELCRHGIIEPSGAFTKKDTIRPLVQDNDNRLKYILLPEDETHDERAISISQQDVRSVQLGKAAIITGIEFLLKAAGYDHPNKIIIAGAFGTFMEMEDMVTLGMIPTIATEQIEIVGNSAGAGAVMALCDNTYLQKAIEMASQVVTIDLTCDIQFQKIFVQKLRFPHFKNDNEPSRVQV</sequence>
<feature type="domain" description="RACo-like middle region" evidence="2">
    <location>
        <begin position="1"/>
        <end position="75"/>
    </location>
</feature>
<gene>
    <name evidence="3" type="ORF">SAMN02745220_04336</name>
</gene>
<dbReference type="Pfam" id="PF17651">
    <property type="entry name" value="Raco_middle"/>
    <property type="match status" value="1"/>
</dbReference>
<dbReference type="InterPro" id="IPR052911">
    <property type="entry name" value="Corrinoid_activation_enz"/>
</dbReference>
<evidence type="ECO:0000259" key="2">
    <source>
        <dbReference type="Pfam" id="PF17651"/>
    </source>
</evidence>